<dbReference type="Proteomes" id="UP000503540">
    <property type="component" value="Chromosome"/>
</dbReference>
<accession>A0A6G9Y974</accession>
<feature type="compositionally biased region" description="Basic residues" evidence="1">
    <location>
        <begin position="102"/>
        <end position="116"/>
    </location>
</feature>
<reference evidence="3 4" key="1">
    <citation type="journal article" date="2019" name="ACS Chem. Biol.">
        <title>Identification and Mobilization of a Cryptic Antibiotic Biosynthesis Gene Locus from a Human-Pathogenic Nocardia Isolate.</title>
        <authorList>
            <person name="Herisse M."/>
            <person name="Ishida K."/>
            <person name="Porter J.L."/>
            <person name="Howden B."/>
            <person name="Hertweck C."/>
            <person name="Stinear T.P."/>
            <person name="Pidot S.J."/>
        </authorList>
    </citation>
    <scope>NUCLEOTIDE SEQUENCE [LARGE SCALE GENOMIC DNA]</scope>
    <source>
        <strain evidence="3 4">AUSMDU00012717</strain>
    </source>
</reference>
<organism evidence="3 4">
    <name type="scientific">Nocardia arthritidis</name>
    <dbReference type="NCBI Taxonomy" id="228602"/>
    <lineage>
        <taxon>Bacteria</taxon>
        <taxon>Bacillati</taxon>
        <taxon>Actinomycetota</taxon>
        <taxon>Actinomycetes</taxon>
        <taxon>Mycobacteriales</taxon>
        <taxon>Nocardiaceae</taxon>
        <taxon>Nocardia</taxon>
    </lineage>
</organism>
<evidence type="ECO:0000256" key="1">
    <source>
        <dbReference type="SAM" id="MobiDB-lite"/>
    </source>
</evidence>
<feature type="signal peptide" evidence="2">
    <location>
        <begin position="1"/>
        <end position="31"/>
    </location>
</feature>
<name>A0A6G9Y974_9NOCA</name>
<evidence type="ECO:0000313" key="4">
    <source>
        <dbReference type="Proteomes" id="UP000503540"/>
    </source>
</evidence>
<keyword evidence="2" id="KW-0732">Signal</keyword>
<sequence>MQTVMSGRRFIAAVLVAAAGTAGFGAGIAAAQPPTAAVRAVDAVQPQFQFTATFYATVSCYFENLDRTDATGPFQFNGTGRTKDAAVNDAKNKAQAAVPSGKKLKHCRTVNVTSRR</sequence>
<protein>
    <submittedName>
        <fullName evidence="3">Uncharacterized protein</fullName>
    </submittedName>
</protein>
<dbReference type="AlphaFoldDB" id="A0A6G9Y974"/>
<feature type="region of interest" description="Disordered" evidence="1">
    <location>
        <begin position="76"/>
        <end position="116"/>
    </location>
</feature>
<proteinExistence type="predicted"/>
<feature type="chain" id="PRO_5026149303" evidence="2">
    <location>
        <begin position="32"/>
        <end position="116"/>
    </location>
</feature>
<evidence type="ECO:0000256" key="2">
    <source>
        <dbReference type="SAM" id="SignalP"/>
    </source>
</evidence>
<dbReference type="KEGG" id="nah:F5544_08840"/>
<feature type="compositionally biased region" description="Basic and acidic residues" evidence="1">
    <location>
        <begin position="81"/>
        <end position="92"/>
    </location>
</feature>
<keyword evidence="4" id="KW-1185">Reference proteome</keyword>
<gene>
    <name evidence="3" type="ORF">F5544_08840</name>
</gene>
<evidence type="ECO:0000313" key="3">
    <source>
        <dbReference type="EMBL" id="QIS09670.1"/>
    </source>
</evidence>
<dbReference type="RefSeq" id="WP_167472744.1">
    <property type="nucleotide sequence ID" value="NZ_CP046172.1"/>
</dbReference>
<dbReference type="EMBL" id="CP046172">
    <property type="protein sequence ID" value="QIS09670.1"/>
    <property type="molecule type" value="Genomic_DNA"/>
</dbReference>